<organism evidence="1">
    <name type="scientific">Daucus carota subsp. sativus</name>
    <name type="common">Carrot</name>
    <dbReference type="NCBI Taxonomy" id="79200"/>
    <lineage>
        <taxon>Eukaryota</taxon>
        <taxon>Viridiplantae</taxon>
        <taxon>Streptophyta</taxon>
        <taxon>Embryophyta</taxon>
        <taxon>Tracheophyta</taxon>
        <taxon>Spermatophyta</taxon>
        <taxon>Magnoliopsida</taxon>
        <taxon>eudicotyledons</taxon>
        <taxon>Gunneridae</taxon>
        <taxon>Pentapetalae</taxon>
        <taxon>asterids</taxon>
        <taxon>campanulids</taxon>
        <taxon>Apiales</taxon>
        <taxon>Apiaceae</taxon>
        <taxon>Apioideae</taxon>
        <taxon>Scandiceae</taxon>
        <taxon>Daucinae</taxon>
        <taxon>Daucus</taxon>
        <taxon>Daucus sect. Daucus</taxon>
    </lineage>
</organism>
<sequence>MRKRKNIVNNNCNRRAYQLNHEETSCDKPIFLIAPLSISLHAEEEVRAEGIYAAICQF</sequence>
<dbReference type="AlphaFoldDB" id="A0A161ZVW3"/>
<reference evidence="1" key="1">
    <citation type="journal article" date="2016" name="Nat. Genet.">
        <title>A high-quality carrot genome assembly provides new insights into carotenoid accumulation and asterid genome evolution.</title>
        <authorList>
            <person name="Iorizzo M."/>
            <person name="Ellison S."/>
            <person name="Senalik D."/>
            <person name="Zeng P."/>
            <person name="Satapoomin P."/>
            <person name="Huang J."/>
            <person name="Bowman M."/>
            <person name="Iovene M."/>
            <person name="Sanseverino W."/>
            <person name="Cavagnaro P."/>
            <person name="Yildiz M."/>
            <person name="Macko-Podgorni A."/>
            <person name="Moranska E."/>
            <person name="Grzebelus E."/>
            <person name="Grzebelus D."/>
            <person name="Ashrafi H."/>
            <person name="Zheng Z."/>
            <person name="Cheng S."/>
            <person name="Spooner D."/>
            <person name="Van Deynze A."/>
            <person name="Simon P."/>
        </authorList>
    </citation>
    <scope>NUCLEOTIDE SEQUENCE [LARGE SCALE GENOMIC DNA]</scope>
    <source>
        <tissue evidence="1">Leaf</tissue>
    </source>
</reference>
<gene>
    <name evidence="1" type="ORF">DCAR_020393</name>
</gene>
<proteinExistence type="predicted"/>
<dbReference type="EMBL" id="LNRQ01000006">
    <property type="protein sequence ID" value="KZM92242.1"/>
    <property type="molecule type" value="Genomic_DNA"/>
</dbReference>
<dbReference type="Gramene" id="KZM92242">
    <property type="protein sequence ID" value="KZM92242"/>
    <property type="gene ID" value="DCAR_020393"/>
</dbReference>
<comment type="caution">
    <text evidence="1">The sequence shown here is derived from an EMBL/GenBank/DDBJ whole genome shotgun (WGS) entry which is preliminary data.</text>
</comment>
<protein>
    <submittedName>
        <fullName evidence="1">Uncharacterized protein</fullName>
    </submittedName>
</protein>
<name>A0A161ZVW3_DAUCS</name>
<accession>A0A161ZVW3</accession>
<evidence type="ECO:0000313" key="1">
    <source>
        <dbReference type="EMBL" id="KZM92242.1"/>
    </source>
</evidence>